<evidence type="ECO:0000259" key="2">
    <source>
        <dbReference type="Pfam" id="PF09851"/>
    </source>
</evidence>
<feature type="transmembrane region" description="Helical" evidence="1">
    <location>
        <begin position="49"/>
        <end position="67"/>
    </location>
</feature>
<feature type="domain" description="SHOCT" evidence="2">
    <location>
        <begin position="202"/>
        <end position="229"/>
    </location>
</feature>
<gene>
    <name evidence="3" type="ORF">Voc01_056660</name>
</gene>
<proteinExistence type="predicted"/>
<dbReference type="RefSeq" id="WP_203930643.1">
    <property type="nucleotide sequence ID" value="NZ_BOPH01000082.1"/>
</dbReference>
<keyword evidence="4" id="KW-1185">Reference proteome</keyword>
<reference evidence="3" key="1">
    <citation type="submission" date="2021-01" db="EMBL/GenBank/DDBJ databases">
        <title>Whole genome shotgun sequence of Virgisporangium ochraceum NBRC 16418.</title>
        <authorList>
            <person name="Komaki H."/>
            <person name="Tamura T."/>
        </authorList>
    </citation>
    <scope>NUCLEOTIDE SEQUENCE</scope>
    <source>
        <strain evidence="3">NBRC 16418</strain>
    </source>
</reference>
<dbReference type="EMBL" id="BOPH01000082">
    <property type="protein sequence ID" value="GIJ70749.1"/>
    <property type="molecule type" value="Genomic_DNA"/>
</dbReference>
<name>A0A8J4EDI9_9ACTN</name>
<accession>A0A8J4EDI9</accession>
<keyword evidence="1" id="KW-0472">Membrane</keyword>
<evidence type="ECO:0000313" key="4">
    <source>
        <dbReference type="Proteomes" id="UP000635606"/>
    </source>
</evidence>
<sequence>MKRVHREIVALVVGLTGIGLAAVGFNAVLEIGTCSSGGPYVSARPCPDNASSVFWTTFGGALLWAVGMLVSTRIFVPGAGLILWVVGFAGGGAATLVKVRSDSTIGGDARLGGTIMAVTFLLNGLVVAAIGIFQLVRRRTHGQGQRHRDRRAGAAATRRGRSPFYDLENLRSTGALTREEFTLLRADLENAGPGEEGLDRIERIRRIAQRRDSGALSTGEFERQKRSILR</sequence>
<evidence type="ECO:0000256" key="1">
    <source>
        <dbReference type="SAM" id="Phobius"/>
    </source>
</evidence>
<dbReference type="AlphaFoldDB" id="A0A8J4EDI9"/>
<comment type="caution">
    <text evidence="3">The sequence shown here is derived from an EMBL/GenBank/DDBJ whole genome shotgun (WGS) entry which is preliminary data.</text>
</comment>
<feature type="transmembrane region" description="Helical" evidence="1">
    <location>
        <begin position="7"/>
        <end position="29"/>
    </location>
</feature>
<dbReference type="Proteomes" id="UP000635606">
    <property type="component" value="Unassembled WGS sequence"/>
</dbReference>
<keyword evidence="1" id="KW-0812">Transmembrane</keyword>
<evidence type="ECO:0000313" key="3">
    <source>
        <dbReference type="EMBL" id="GIJ70749.1"/>
    </source>
</evidence>
<feature type="transmembrane region" description="Helical" evidence="1">
    <location>
        <begin position="74"/>
        <end position="94"/>
    </location>
</feature>
<dbReference type="Pfam" id="PF09851">
    <property type="entry name" value="SHOCT"/>
    <property type="match status" value="1"/>
</dbReference>
<dbReference type="InterPro" id="IPR018649">
    <property type="entry name" value="SHOCT"/>
</dbReference>
<organism evidence="3 4">
    <name type="scientific">Virgisporangium ochraceum</name>
    <dbReference type="NCBI Taxonomy" id="65505"/>
    <lineage>
        <taxon>Bacteria</taxon>
        <taxon>Bacillati</taxon>
        <taxon>Actinomycetota</taxon>
        <taxon>Actinomycetes</taxon>
        <taxon>Micromonosporales</taxon>
        <taxon>Micromonosporaceae</taxon>
        <taxon>Virgisporangium</taxon>
    </lineage>
</organism>
<protein>
    <recommendedName>
        <fullName evidence="2">SHOCT domain-containing protein</fullName>
    </recommendedName>
</protein>
<feature type="transmembrane region" description="Helical" evidence="1">
    <location>
        <begin position="114"/>
        <end position="136"/>
    </location>
</feature>
<keyword evidence="1" id="KW-1133">Transmembrane helix</keyword>